<dbReference type="InterPro" id="IPR051988">
    <property type="entry name" value="HRR_RAD51_Paralog"/>
</dbReference>
<feature type="compositionally biased region" description="Basic and acidic residues" evidence="3">
    <location>
        <begin position="283"/>
        <end position="297"/>
    </location>
</feature>
<keyword evidence="5" id="KW-1185">Reference proteome</keyword>
<accession>W7HHT8</accession>
<evidence type="ECO:0000256" key="1">
    <source>
        <dbReference type="ARBA" id="ARBA00004123"/>
    </source>
</evidence>
<keyword evidence="2" id="KW-0539">Nucleus</keyword>
<evidence type="ECO:0000313" key="5">
    <source>
        <dbReference type="Proteomes" id="UP000024837"/>
    </source>
</evidence>
<dbReference type="PANTHER" id="PTHR46457">
    <property type="entry name" value="DNA REPAIR PROTEIN RAD51 HOMOLOG 4"/>
    <property type="match status" value="1"/>
</dbReference>
<feature type="compositionally biased region" description="Acidic residues" evidence="3">
    <location>
        <begin position="183"/>
        <end position="203"/>
    </location>
</feature>
<dbReference type="GO" id="GO:0000400">
    <property type="term" value="F:four-way junction DNA binding"/>
    <property type="evidence" value="ECO:0007669"/>
    <property type="project" value="TreeGrafter"/>
</dbReference>
<dbReference type="InterPro" id="IPR027417">
    <property type="entry name" value="P-loop_NTPase"/>
</dbReference>
<dbReference type="PANTHER" id="PTHR46457:SF1">
    <property type="entry name" value="DNA REPAIR PROTEIN RAD51 HOMOLOG 4"/>
    <property type="match status" value="1"/>
</dbReference>
<reference evidence="4 5" key="1">
    <citation type="submission" date="2013-05" db="EMBL/GenBank/DDBJ databases">
        <title>Drechslerella stenobrocha genome reveals carnivorous origination and mechanical trapping mechanism of predatory fungi.</title>
        <authorList>
            <person name="Liu X."/>
            <person name="Zhang W."/>
            <person name="Liu K."/>
        </authorList>
    </citation>
    <scope>NUCLEOTIDE SEQUENCE [LARGE SCALE GENOMIC DNA]</scope>
    <source>
        <strain evidence="4 5">248</strain>
    </source>
</reference>
<evidence type="ECO:0000256" key="3">
    <source>
        <dbReference type="SAM" id="MobiDB-lite"/>
    </source>
</evidence>
<name>W7HHT8_9PEZI</name>
<dbReference type="GO" id="GO:0007131">
    <property type="term" value="P:reciprocal meiotic recombination"/>
    <property type="evidence" value="ECO:0007669"/>
    <property type="project" value="TreeGrafter"/>
</dbReference>
<evidence type="ECO:0008006" key="6">
    <source>
        <dbReference type="Google" id="ProtNLM"/>
    </source>
</evidence>
<dbReference type="HOGENOM" id="CLU_583977_0_0_1"/>
<feature type="compositionally biased region" description="Basic residues" evidence="3">
    <location>
        <begin position="261"/>
        <end position="270"/>
    </location>
</feature>
<comment type="subcellular location">
    <subcellularLocation>
        <location evidence="1">Nucleus</location>
    </subcellularLocation>
</comment>
<dbReference type="GO" id="GO:0000724">
    <property type="term" value="P:double-strand break repair via homologous recombination"/>
    <property type="evidence" value="ECO:0007669"/>
    <property type="project" value="TreeGrafter"/>
</dbReference>
<dbReference type="EMBL" id="KI966463">
    <property type="protein sequence ID" value="EWC43436.1"/>
    <property type="molecule type" value="Genomic_DNA"/>
</dbReference>
<dbReference type="Gene3D" id="3.40.50.300">
    <property type="entry name" value="P-loop containing nucleotide triphosphate hydrolases"/>
    <property type="match status" value="1"/>
</dbReference>
<protein>
    <recommendedName>
        <fullName evidence="6">DNA recombination and repair protein Rad51-like C-terminal domain-containing protein</fullName>
    </recommendedName>
</protein>
<dbReference type="GO" id="GO:0008094">
    <property type="term" value="F:ATP-dependent activity, acting on DNA"/>
    <property type="evidence" value="ECO:0007669"/>
    <property type="project" value="TreeGrafter"/>
</dbReference>
<evidence type="ECO:0000256" key="2">
    <source>
        <dbReference type="ARBA" id="ARBA00023242"/>
    </source>
</evidence>
<dbReference type="GO" id="GO:0033063">
    <property type="term" value="C:Rad51B-Rad51C-Rad51D-XRCC2 complex"/>
    <property type="evidence" value="ECO:0007669"/>
    <property type="project" value="TreeGrafter"/>
</dbReference>
<dbReference type="GO" id="GO:0005815">
    <property type="term" value="C:microtubule organizing center"/>
    <property type="evidence" value="ECO:0007669"/>
    <property type="project" value="TreeGrafter"/>
</dbReference>
<dbReference type="AlphaFoldDB" id="W7HHT8"/>
<dbReference type="GO" id="GO:0042148">
    <property type="term" value="P:DNA strand invasion"/>
    <property type="evidence" value="ECO:0007669"/>
    <property type="project" value="TreeGrafter"/>
</dbReference>
<feature type="compositionally biased region" description="Low complexity" evidence="3">
    <location>
        <begin position="209"/>
        <end position="222"/>
    </location>
</feature>
<dbReference type="GO" id="GO:0000723">
    <property type="term" value="P:telomere maintenance"/>
    <property type="evidence" value="ECO:0007669"/>
    <property type="project" value="TreeGrafter"/>
</dbReference>
<dbReference type="GO" id="GO:0003697">
    <property type="term" value="F:single-stranded DNA binding"/>
    <property type="evidence" value="ECO:0007669"/>
    <property type="project" value="TreeGrafter"/>
</dbReference>
<evidence type="ECO:0000313" key="4">
    <source>
        <dbReference type="EMBL" id="EWC43436.1"/>
    </source>
</evidence>
<gene>
    <name evidence="4" type="ORF">DRE_07577</name>
</gene>
<dbReference type="OrthoDB" id="336321at2759"/>
<feature type="compositionally biased region" description="Basic and acidic residues" evidence="3">
    <location>
        <begin position="155"/>
        <end position="166"/>
    </location>
</feature>
<organism evidence="4 5">
    <name type="scientific">Drechslerella stenobrocha 248</name>
    <dbReference type="NCBI Taxonomy" id="1043628"/>
    <lineage>
        <taxon>Eukaryota</taxon>
        <taxon>Fungi</taxon>
        <taxon>Dikarya</taxon>
        <taxon>Ascomycota</taxon>
        <taxon>Pezizomycotina</taxon>
        <taxon>Orbiliomycetes</taxon>
        <taxon>Orbiliales</taxon>
        <taxon>Orbiliaceae</taxon>
        <taxon>Drechslerella</taxon>
    </lineage>
</organism>
<dbReference type="Proteomes" id="UP000024837">
    <property type="component" value="Unassembled WGS sequence"/>
</dbReference>
<sequence>MTNPPLPTSGSDLLSQAKLKLAAARQSRLPALKTSSPSVDAAIGGVHHGRITSLHCEAGGYAYGTLAPSFLLTRDGASQVAYVDTTGAFSPVSLLQVVMLRMQQGRESGGQSLAADVQVPVRDRAAQMLDRVQYMRAFDFDGVVEAVAEVAAGIRSEDGEQDRGRAGDGTADIQNEDAPVTGVEDEEEDSTRELDAGCEGEDNNDSKIPAQQATDPTAAAGDTVEQLSDHDGPLVRDVVPDSQADSDEEILWPLPPLPKHDHGKRKKQKQKEHGQGIVQQVPDAKDTNEATDGEHPELPPSQLEEDASPAAIPENTAKTVGLLIVDSMSRPTEGLLEANEVTGHAALTRLSRTFRSLARDRDMAVLLLSSPVLPPMGKVREQKDIYARHMSVFAGIQPTYGLAHTINNSVDLSLLASRYLTDGAAARRRWSAGQETLVVEVISERHGDAAGRWGAFTVKDGTELVDIW</sequence>
<proteinExistence type="predicted"/>
<dbReference type="GO" id="GO:0005657">
    <property type="term" value="C:replication fork"/>
    <property type="evidence" value="ECO:0007669"/>
    <property type="project" value="TreeGrafter"/>
</dbReference>
<feature type="region of interest" description="Disordered" evidence="3">
    <location>
        <begin position="155"/>
        <end position="307"/>
    </location>
</feature>